<dbReference type="NCBIfam" id="TIGR03426">
    <property type="entry name" value="shape_MreD"/>
    <property type="match status" value="1"/>
</dbReference>
<keyword evidence="4 8" id="KW-0812">Transmembrane</keyword>
<keyword evidence="7 8" id="KW-0472">Membrane</keyword>
<dbReference type="GO" id="GO:0008360">
    <property type="term" value="P:regulation of cell shape"/>
    <property type="evidence" value="ECO:0007669"/>
    <property type="project" value="UniProtKB-KW"/>
</dbReference>
<dbReference type="EMBL" id="FO181360">
    <property type="protein sequence ID" value="CCG14132.1"/>
    <property type="molecule type" value="Genomic_DNA"/>
</dbReference>
<keyword evidence="6 8" id="KW-1133">Transmembrane helix</keyword>
<evidence type="ECO:0000256" key="4">
    <source>
        <dbReference type="ARBA" id="ARBA00022692"/>
    </source>
</evidence>
<evidence type="ECO:0000256" key="2">
    <source>
        <dbReference type="ARBA" id="ARBA00007776"/>
    </source>
</evidence>
<reference evidence="9" key="1">
    <citation type="journal article" date="2012" name="Environ. Microbiol.">
        <title>Genomic content of uncultured Bacteroidetes from contrasting oceanic provinces in the North Atlantic Ocean.</title>
        <authorList>
            <person name="Gomez-Pereira P.R."/>
            <person name="Schuler M."/>
            <person name="Fuchs B.M."/>
            <person name="Bennke C."/>
            <person name="Teeling H."/>
            <person name="Waldmann J."/>
            <person name="Richter M."/>
            <person name="Barbe V."/>
            <person name="Bataille E."/>
            <person name="Glockner F.O."/>
            <person name="Amann R."/>
        </authorList>
    </citation>
    <scope>NUCLEOTIDE SEQUENCE</scope>
</reference>
<proteinExistence type="inferred from homology"/>
<dbReference type="GO" id="GO:0005886">
    <property type="term" value="C:plasma membrane"/>
    <property type="evidence" value="ECO:0007669"/>
    <property type="project" value="UniProtKB-SubCell"/>
</dbReference>
<evidence type="ECO:0000256" key="8">
    <source>
        <dbReference type="SAM" id="Phobius"/>
    </source>
</evidence>
<protein>
    <submittedName>
        <fullName evidence="9">Rod shape-determining protein MreD</fullName>
    </submittedName>
</protein>
<evidence type="ECO:0000256" key="7">
    <source>
        <dbReference type="ARBA" id="ARBA00023136"/>
    </source>
</evidence>
<keyword evidence="5" id="KW-0133">Cell shape</keyword>
<reference evidence="9" key="2">
    <citation type="submission" date="2012-02" db="EMBL/GenBank/DDBJ databases">
        <authorList>
            <person name="Genoscope - CEA"/>
        </authorList>
    </citation>
    <scope>NUCLEOTIDE SEQUENCE</scope>
</reference>
<feature type="transmembrane region" description="Helical" evidence="8">
    <location>
        <begin position="112"/>
        <end position="132"/>
    </location>
</feature>
<feature type="transmembrane region" description="Helical" evidence="8">
    <location>
        <begin position="144"/>
        <end position="162"/>
    </location>
</feature>
<dbReference type="AlphaFoldDB" id="H6RXE9"/>
<evidence type="ECO:0000256" key="3">
    <source>
        <dbReference type="ARBA" id="ARBA00022475"/>
    </source>
</evidence>
<name>H6RXE9_9BACT</name>
<evidence type="ECO:0000256" key="1">
    <source>
        <dbReference type="ARBA" id="ARBA00004651"/>
    </source>
</evidence>
<comment type="subcellular location">
    <subcellularLocation>
        <location evidence="1">Cell membrane</location>
        <topology evidence="1">Multi-pass membrane protein</topology>
    </subcellularLocation>
</comment>
<keyword evidence="3" id="KW-1003">Cell membrane</keyword>
<dbReference type="InterPro" id="IPR007227">
    <property type="entry name" value="Cell_shape_determining_MreD"/>
</dbReference>
<evidence type="ECO:0000256" key="5">
    <source>
        <dbReference type="ARBA" id="ARBA00022960"/>
    </source>
</evidence>
<accession>H6RXE9</accession>
<evidence type="ECO:0000313" key="9">
    <source>
        <dbReference type="EMBL" id="CCG14132.1"/>
    </source>
</evidence>
<organism evidence="9">
    <name type="scientific">uncultured Flavobacteriia bacterium</name>
    <dbReference type="NCBI Taxonomy" id="212695"/>
    <lineage>
        <taxon>Bacteria</taxon>
        <taxon>Pseudomonadati</taxon>
        <taxon>Bacteroidota</taxon>
        <taxon>Flavobacteriia</taxon>
        <taxon>environmental samples</taxon>
    </lineage>
</organism>
<feature type="transmembrane region" description="Helical" evidence="8">
    <location>
        <begin position="50"/>
        <end position="66"/>
    </location>
</feature>
<sequence length="167" mass="19429">MNKLTSNIFTAIFLIITQVIIFNNINLFGYLNPFVYIVFVIYYPIKSDRIFFIFISFLLGLVIDVFSDTLGLHAAASVTIAYLRPIFLKISFGQAYIHQVIKFKNIDFKDKLIYISLLSIVHHLVLFSLEIFNFSKTLFIIEKSFMSSIFTITACILFSYLFKTNER</sequence>
<evidence type="ECO:0000256" key="6">
    <source>
        <dbReference type="ARBA" id="ARBA00022989"/>
    </source>
</evidence>
<gene>
    <name evidence="9" type="ORF">S3_BH_A12_0001</name>
</gene>
<feature type="transmembrane region" description="Helical" evidence="8">
    <location>
        <begin position="12"/>
        <end position="43"/>
    </location>
</feature>
<comment type="similarity">
    <text evidence="2">Belongs to the MreD family.</text>
</comment>